<dbReference type="Gene3D" id="3.40.50.1000">
    <property type="entry name" value="HAD superfamily/HAD-like"/>
    <property type="match status" value="1"/>
</dbReference>
<comment type="caution">
    <text evidence="1">The sequence shown here is derived from an EMBL/GenBank/DDBJ whole genome shotgun (WGS) entry which is preliminary data.</text>
</comment>
<dbReference type="eggNOG" id="ENOG502S7B4">
    <property type="taxonomic scope" value="Eukaryota"/>
</dbReference>
<organism evidence="1 2">
    <name type="scientific">Taphrina deformans (strain PYCC 5710 / ATCC 11124 / CBS 356.35 / IMI 108563 / JCM 9778 / NBRC 8474)</name>
    <name type="common">Peach leaf curl fungus</name>
    <name type="synonym">Lalaria deformans</name>
    <dbReference type="NCBI Taxonomy" id="1097556"/>
    <lineage>
        <taxon>Eukaryota</taxon>
        <taxon>Fungi</taxon>
        <taxon>Dikarya</taxon>
        <taxon>Ascomycota</taxon>
        <taxon>Taphrinomycotina</taxon>
        <taxon>Taphrinomycetes</taxon>
        <taxon>Taphrinales</taxon>
        <taxon>Taphrinaceae</taxon>
        <taxon>Taphrina</taxon>
    </lineage>
</organism>
<evidence type="ECO:0000313" key="1">
    <source>
        <dbReference type="EMBL" id="CCG80859.1"/>
    </source>
</evidence>
<dbReference type="SUPFAM" id="SSF56784">
    <property type="entry name" value="HAD-like"/>
    <property type="match status" value="1"/>
</dbReference>
<evidence type="ECO:0000313" key="2">
    <source>
        <dbReference type="Proteomes" id="UP000013776"/>
    </source>
</evidence>
<dbReference type="InterPro" id="IPR036412">
    <property type="entry name" value="HAD-like_sf"/>
</dbReference>
<accession>R4X9G5</accession>
<dbReference type="InterPro" id="IPR023214">
    <property type="entry name" value="HAD_sf"/>
</dbReference>
<keyword evidence="2" id="KW-1185">Reference proteome</keyword>
<dbReference type="Proteomes" id="UP000013776">
    <property type="component" value="Unassembled WGS sequence"/>
</dbReference>
<dbReference type="STRING" id="1097556.R4X9G5"/>
<dbReference type="InterPro" id="IPR050849">
    <property type="entry name" value="HAD-like_hydrolase_phosphatase"/>
</dbReference>
<reference evidence="1 2" key="1">
    <citation type="journal article" date="2013" name="MBio">
        <title>Genome sequencing of the plant pathogen Taphrina deformans, the causal agent of peach leaf curl.</title>
        <authorList>
            <person name="Cisse O.H."/>
            <person name="Almeida J.M.G.C.F."/>
            <person name="Fonseca A."/>
            <person name="Kumar A.A."/>
            <person name="Salojaervi J."/>
            <person name="Overmyer K."/>
            <person name="Hauser P.M."/>
            <person name="Pagni M."/>
        </authorList>
    </citation>
    <scope>NUCLEOTIDE SEQUENCE [LARGE SCALE GENOMIC DNA]</scope>
    <source>
        <strain evidence="2">PYCC 5710 / ATCC 11124 / CBS 356.35 / IMI 108563 / JCM 9778 / NBRC 8474</strain>
    </source>
</reference>
<dbReference type="AlphaFoldDB" id="R4X9G5"/>
<dbReference type="PANTHER" id="PTHR28181:SF1">
    <property type="entry name" value="COLD TOLERANCE PROTEIN 1"/>
    <property type="match status" value="1"/>
</dbReference>
<dbReference type="OrthoDB" id="10255128at2759"/>
<dbReference type="VEuPathDB" id="FungiDB:TAPDE_000504"/>
<name>R4X9G5_TAPDE</name>
<protein>
    <submittedName>
        <fullName evidence="1">UPF0655 protein C17G9.12c</fullName>
    </submittedName>
</protein>
<proteinExistence type="predicted"/>
<dbReference type="PANTHER" id="PTHR28181">
    <property type="entry name" value="UPF0655 PROTEIN YCR015C"/>
    <property type="match status" value="1"/>
</dbReference>
<sequence length="272" mass="30146">MVKATLSRVSVVVLDWDETITVADTMSILANATNDPSRWSGFVDAYMADMKAYEDSFGTRETLEDHYRFLGGLSECEYKSVARIELAGVFKGVTHADIQRVASEVKIRSGFKEFCHKLGVAVEREILSVNWSSEFICSALANAVVTDHWTITANRIEFDGAGTGTGGVSKDKEGGIRTGMDKLRILESRLGACHERGGLLMYIGDSNTDLPALLAADIGVIFGDNRSLQQTCDKYGITVRSFSELCAKDYVEKEKESKVLYRARKWEEIILE</sequence>
<dbReference type="EMBL" id="CAHR02000016">
    <property type="protein sequence ID" value="CCG80859.1"/>
    <property type="molecule type" value="Genomic_DNA"/>
</dbReference>
<gene>
    <name evidence="1" type="ORF">TAPDE_000504</name>
</gene>